<keyword evidence="2" id="KW-1185">Reference proteome</keyword>
<dbReference type="AlphaFoldDB" id="A0A2N0UJ19"/>
<sequence>MSDNKKVNELLGEVSKKYGISKEQLESAAQSGNIENLLKNTNPNQSKQIESVLSDPEKAKKLLQSPQAQALMKLLGGE</sequence>
<proteinExistence type="predicted"/>
<comment type="caution">
    <text evidence="1">The sequence shown here is derived from an EMBL/GenBank/DDBJ whole genome shotgun (WGS) entry which is preliminary data.</text>
</comment>
<name>A0A2N0UJ19_9FIRM</name>
<organism evidence="1 2">
    <name type="scientific">Ruminococcus bromii</name>
    <dbReference type="NCBI Taxonomy" id="40518"/>
    <lineage>
        <taxon>Bacteria</taxon>
        <taxon>Bacillati</taxon>
        <taxon>Bacillota</taxon>
        <taxon>Clostridia</taxon>
        <taxon>Eubacteriales</taxon>
        <taxon>Oscillospiraceae</taxon>
        <taxon>Ruminococcus</taxon>
    </lineage>
</organism>
<evidence type="ECO:0000313" key="2">
    <source>
        <dbReference type="Proteomes" id="UP000233425"/>
    </source>
</evidence>
<evidence type="ECO:0000313" key="1">
    <source>
        <dbReference type="EMBL" id="PKD26975.1"/>
    </source>
</evidence>
<reference evidence="1" key="1">
    <citation type="journal article" date="2018" name="Environ. Microbiol.">
        <title>Sporulation capability and amylosome conservation among diverse human colonic and rumen isolates of the keystone starch-degrader Ruminococcus bromii.</title>
        <authorList>
            <person name="Mukhopadhya I."/>
            <person name="Morais S."/>
            <person name="Laverde-Gomez J."/>
            <person name="Sheridan P.O."/>
            <person name="Walker A.W."/>
            <person name="Kelly W."/>
            <person name="Klieve A.V."/>
            <person name="Ouwerkerk D."/>
            <person name="Duncan S.H."/>
            <person name="Louis P."/>
            <person name="Koropatkin N."/>
            <person name="Cockburn D."/>
            <person name="Kibler R."/>
            <person name="Cooper P.J."/>
            <person name="Sandoval C."/>
            <person name="Crost E."/>
            <person name="Juge N."/>
            <person name="Bayer E.A."/>
            <person name="Flint H.J."/>
        </authorList>
    </citation>
    <scope>NUCLEOTIDE SEQUENCE [LARGE SCALE GENOMIC DNA]</scope>
    <source>
        <strain evidence="1">ATCC 27255</strain>
    </source>
</reference>
<dbReference type="Proteomes" id="UP000233425">
    <property type="component" value="Unassembled WGS sequence"/>
</dbReference>
<accession>A0A2N0UJ19</accession>
<gene>
    <name evidence="1" type="ORF">RBATCC27255_01841</name>
</gene>
<protein>
    <submittedName>
        <fullName evidence="1">Uncharacterized protein</fullName>
    </submittedName>
</protein>
<dbReference type="RefSeq" id="WP_101029753.1">
    <property type="nucleotide sequence ID" value="NZ_CABMMZ010000073.1"/>
</dbReference>
<dbReference type="EMBL" id="NNSR01000073">
    <property type="protein sequence ID" value="PKD26975.1"/>
    <property type="molecule type" value="Genomic_DNA"/>
</dbReference>